<dbReference type="SUPFAM" id="SSF160909">
    <property type="entry name" value="ATP12-like"/>
    <property type="match status" value="1"/>
</dbReference>
<dbReference type="PANTHER" id="PTHR21013:SF10">
    <property type="entry name" value="ATP SYNTHASE MITOCHONDRIAL F1 COMPLEX ASSEMBLY FACTOR 2"/>
    <property type="match status" value="1"/>
</dbReference>
<proteinExistence type="inferred from homology"/>
<protein>
    <submittedName>
        <fullName evidence="4">ATP synthase F1 mitochondrial assembly chaperone ATP12</fullName>
    </submittedName>
</protein>
<accession>A0A0D6MHF2</accession>
<dbReference type="GO" id="GO:0043461">
    <property type="term" value="P:proton-transporting ATP synthase complex assembly"/>
    <property type="evidence" value="ECO:0007669"/>
    <property type="project" value="InterPro"/>
</dbReference>
<dbReference type="Gene3D" id="3.30.2180.10">
    <property type="entry name" value="ATP12-like"/>
    <property type="match status" value="1"/>
</dbReference>
<dbReference type="InterPro" id="IPR023335">
    <property type="entry name" value="ATP12_ortho_dom_sf"/>
</dbReference>
<keyword evidence="3" id="KW-0143">Chaperone</keyword>
<dbReference type="InterPro" id="IPR011419">
    <property type="entry name" value="ATP12_ATP_synth-F1-assembly"/>
</dbReference>
<dbReference type="Gene3D" id="1.10.3580.10">
    <property type="entry name" value="ATP12 ATPase"/>
    <property type="match status" value="1"/>
</dbReference>
<organism evidence="4 5">
    <name type="scientific">Tanticharoenia sakaeratensis NBRC 103193</name>
    <dbReference type="NCBI Taxonomy" id="1231623"/>
    <lineage>
        <taxon>Bacteria</taxon>
        <taxon>Pseudomonadati</taxon>
        <taxon>Pseudomonadota</taxon>
        <taxon>Alphaproteobacteria</taxon>
        <taxon>Acetobacterales</taxon>
        <taxon>Acetobacteraceae</taxon>
        <taxon>Tanticharoenia</taxon>
    </lineage>
</organism>
<dbReference type="OrthoDB" id="9797825at2"/>
<evidence type="ECO:0000313" key="5">
    <source>
        <dbReference type="Proteomes" id="UP000032679"/>
    </source>
</evidence>
<dbReference type="PANTHER" id="PTHR21013">
    <property type="entry name" value="ATP SYNTHASE MITOCHONDRIAL F1 COMPLEX ASSEMBLY FACTOR 2/ATP12 PROTEIN, MITOCHONDRIAL PRECURSOR"/>
    <property type="match status" value="1"/>
</dbReference>
<keyword evidence="2" id="KW-0809">Transit peptide</keyword>
<dbReference type="EMBL" id="BALE01000004">
    <property type="protein sequence ID" value="GAN53057.1"/>
    <property type="molecule type" value="Genomic_DNA"/>
</dbReference>
<gene>
    <name evidence="4" type="ORF">Tasa_004_122</name>
</gene>
<dbReference type="InterPro" id="IPR042272">
    <property type="entry name" value="ATP12_ATP_synth-F1-assembly_N"/>
</dbReference>
<dbReference type="STRING" id="1231623.Tasa_004_122"/>
<evidence type="ECO:0000256" key="1">
    <source>
        <dbReference type="ARBA" id="ARBA00008231"/>
    </source>
</evidence>
<dbReference type="Pfam" id="PF07542">
    <property type="entry name" value="ATP12"/>
    <property type="match status" value="1"/>
</dbReference>
<dbReference type="RefSeq" id="WP_048846586.1">
    <property type="nucleotide sequence ID" value="NZ_BALE01000004.1"/>
</dbReference>
<evidence type="ECO:0000313" key="4">
    <source>
        <dbReference type="EMBL" id="GAN53057.1"/>
    </source>
</evidence>
<dbReference type="AlphaFoldDB" id="A0A0D6MHF2"/>
<comment type="caution">
    <text evidence="4">The sequence shown here is derived from an EMBL/GenBank/DDBJ whole genome shotgun (WGS) entry which is preliminary data.</text>
</comment>
<reference evidence="4 5" key="1">
    <citation type="submission" date="2012-10" db="EMBL/GenBank/DDBJ databases">
        <title>Genome sequencing of Tanticharoenia sakaeratensis NBRC 103193.</title>
        <authorList>
            <person name="Azuma Y."/>
            <person name="Hadano H."/>
            <person name="Hirakawa H."/>
            <person name="Matsushita K."/>
        </authorList>
    </citation>
    <scope>NUCLEOTIDE SEQUENCE [LARGE SCALE GENOMIC DNA]</scope>
    <source>
        <strain evidence="4 5">NBRC 103193</strain>
    </source>
</reference>
<dbReference type="Proteomes" id="UP000032679">
    <property type="component" value="Unassembled WGS sequence"/>
</dbReference>
<sequence length="232" mass="24539">MSTARRRFWTDVSVESAGTGFDVRLDGRPIRLPQGASLSVPTQALADAIAEEWRAIAPSSAFTPDDLPLTRIAGTMIERIAPAPDATRAALLQIGLNDLLCYRTDGAMGALQAARFDPWLGWFAPRGGRLATTNGILPVVQTDETRQAMTHLLTEQGVPRLAALGVAAQASGSLVLAMALVERVLTPEEALALASLDETEQLRIWGDDPHLADTIAGRGTDLAAAACFAALS</sequence>
<name>A0A0D6MHF2_9PROT</name>
<comment type="similarity">
    <text evidence="1">Belongs to the ATP12 family.</text>
</comment>
<evidence type="ECO:0000256" key="3">
    <source>
        <dbReference type="ARBA" id="ARBA00023186"/>
    </source>
</evidence>
<evidence type="ECO:0000256" key="2">
    <source>
        <dbReference type="ARBA" id="ARBA00022946"/>
    </source>
</evidence>
<keyword evidence="5" id="KW-1185">Reference proteome</keyword>